<gene>
    <name evidence="1" type="ORF">GGD90_002890</name>
</gene>
<protein>
    <submittedName>
        <fullName evidence="1">Uncharacterized protein</fullName>
    </submittedName>
</protein>
<name>A0A840GCZ0_RHOTE</name>
<dbReference type="RefSeq" id="WP_153116354.1">
    <property type="nucleotide sequence ID" value="NZ_JACIGE010000011.1"/>
</dbReference>
<sequence>MSSPSTVTLVARSLGEQVGAVDGTINAYIGARDGNIGTWLSGTIKVSKGFHVDEVLNMENNAMNMSLVKGRCDGMDF</sequence>
<dbReference type="AlphaFoldDB" id="A0A840GCZ0"/>
<comment type="caution">
    <text evidence="1">The sequence shown here is derived from an EMBL/GenBank/DDBJ whole genome shotgun (WGS) entry which is preliminary data.</text>
</comment>
<dbReference type="Proteomes" id="UP000587070">
    <property type="component" value="Unassembled WGS sequence"/>
</dbReference>
<evidence type="ECO:0000313" key="2">
    <source>
        <dbReference type="Proteomes" id="UP000587070"/>
    </source>
</evidence>
<evidence type="ECO:0000313" key="1">
    <source>
        <dbReference type="EMBL" id="MBB4248498.1"/>
    </source>
</evidence>
<keyword evidence="2" id="KW-1185">Reference proteome</keyword>
<dbReference type="EMBL" id="JACIGE010000011">
    <property type="protein sequence ID" value="MBB4248498.1"/>
    <property type="molecule type" value="Genomic_DNA"/>
</dbReference>
<reference evidence="1 2" key="1">
    <citation type="submission" date="2020-08" db="EMBL/GenBank/DDBJ databases">
        <title>Genome sequencing of Purple Non-Sulfur Bacteria from various extreme environments.</title>
        <authorList>
            <person name="Mayer M."/>
        </authorList>
    </citation>
    <scope>NUCLEOTIDE SEQUENCE [LARGE SCALE GENOMIC DNA]</scope>
    <source>
        <strain evidence="1 2">2761</strain>
    </source>
</reference>
<accession>A0A840GCZ0</accession>
<proteinExistence type="predicted"/>
<organism evidence="1 2">
    <name type="scientific">Rhodocyclus tenuis</name>
    <name type="common">Rhodospirillum tenue</name>
    <dbReference type="NCBI Taxonomy" id="1066"/>
    <lineage>
        <taxon>Bacteria</taxon>
        <taxon>Pseudomonadati</taxon>
        <taxon>Pseudomonadota</taxon>
        <taxon>Betaproteobacteria</taxon>
        <taxon>Rhodocyclales</taxon>
        <taxon>Rhodocyclaceae</taxon>
        <taxon>Rhodocyclus</taxon>
    </lineage>
</organism>